<feature type="compositionally biased region" description="Basic residues" evidence="1">
    <location>
        <begin position="623"/>
        <end position="634"/>
    </location>
</feature>
<feature type="region of interest" description="Disordered" evidence="1">
    <location>
        <begin position="415"/>
        <end position="634"/>
    </location>
</feature>
<evidence type="ECO:0000256" key="1">
    <source>
        <dbReference type="SAM" id="MobiDB-lite"/>
    </source>
</evidence>
<feature type="compositionally biased region" description="Low complexity" evidence="1">
    <location>
        <begin position="523"/>
        <end position="541"/>
    </location>
</feature>
<accession>J0LD99</accession>
<feature type="compositionally biased region" description="Basic residues" evidence="1">
    <location>
        <begin position="556"/>
        <end position="566"/>
    </location>
</feature>
<dbReference type="EMBL" id="JH687939">
    <property type="protein sequence ID" value="EJD34533.1"/>
    <property type="molecule type" value="Genomic_DNA"/>
</dbReference>
<reference evidence="3" key="1">
    <citation type="journal article" date="2012" name="Science">
        <title>The Paleozoic origin of enzymatic lignin decomposition reconstructed from 31 fungal genomes.</title>
        <authorList>
            <person name="Floudas D."/>
            <person name="Binder M."/>
            <person name="Riley R."/>
            <person name="Barry K."/>
            <person name="Blanchette R.A."/>
            <person name="Henrissat B."/>
            <person name="Martinez A.T."/>
            <person name="Otillar R."/>
            <person name="Spatafora J.W."/>
            <person name="Yadav J.S."/>
            <person name="Aerts A."/>
            <person name="Benoit I."/>
            <person name="Boyd A."/>
            <person name="Carlson A."/>
            <person name="Copeland A."/>
            <person name="Coutinho P.M."/>
            <person name="de Vries R.P."/>
            <person name="Ferreira P."/>
            <person name="Findley K."/>
            <person name="Foster B."/>
            <person name="Gaskell J."/>
            <person name="Glotzer D."/>
            <person name="Gorecki P."/>
            <person name="Heitman J."/>
            <person name="Hesse C."/>
            <person name="Hori C."/>
            <person name="Igarashi K."/>
            <person name="Jurgens J.A."/>
            <person name="Kallen N."/>
            <person name="Kersten P."/>
            <person name="Kohler A."/>
            <person name="Kuees U."/>
            <person name="Kumar T.K.A."/>
            <person name="Kuo A."/>
            <person name="LaButti K."/>
            <person name="Larrondo L.F."/>
            <person name="Lindquist E."/>
            <person name="Ling A."/>
            <person name="Lombard V."/>
            <person name="Lucas S."/>
            <person name="Lundell T."/>
            <person name="Martin R."/>
            <person name="McLaughlin D.J."/>
            <person name="Morgenstern I."/>
            <person name="Morin E."/>
            <person name="Murat C."/>
            <person name="Nagy L.G."/>
            <person name="Nolan M."/>
            <person name="Ohm R.A."/>
            <person name="Patyshakuliyeva A."/>
            <person name="Rokas A."/>
            <person name="Ruiz-Duenas F.J."/>
            <person name="Sabat G."/>
            <person name="Salamov A."/>
            <person name="Samejima M."/>
            <person name="Schmutz J."/>
            <person name="Slot J.C."/>
            <person name="St John F."/>
            <person name="Stenlid J."/>
            <person name="Sun H."/>
            <person name="Sun S."/>
            <person name="Syed K."/>
            <person name="Tsang A."/>
            <person name="Wiebenga A."/>
            <person name="Young D."/>
            <person name="Pisabarro A."/>
            <person name="Eastwood D.C."/>
            <person name="Martin F."/>
            <person name="Cullen D."/>
            <person name="Grigoriev I.V."/>
            <person name="Hibbett D.S."/>
        </authorList>
    </citation>
    <scope>NUCLEOTIDE SEQUENCE [LARGE SCALE GENOMIC DNA]</scope>
    <source>
        <strain evidence="3">TFB10046</strain>
    </source>
</reference>
<name>J0LD99_AURST</name>
<protein>
    <submittedName>
        <fullName evidence="2">Uncharacterized protein</fullName>
    </submittedName>
</protein>
<evidence type="ECO:0000313" key="2">
    <source>
        <dbReference type="EMBL" id="EJD34533.1"/>
    </source>
</evidence>
<dbReference type="KEGG" id="adl:AURDEDRAFT_176429"/>
<proteinExistence type="predicted"/>
<keyword evidence="3" id="KW-1185">Reference proteome</keyword>
<evidence type="ECO:0000313" key="3">
    <source>
        <dbReference type="Proteomes" id="UP000006514"/>
    </source>
</evidence>
<dbReference type="Proteomes" id="UP000006514">
    <property type="component" value="Unassembled WGS sequence"/>
</dbReference>
<dbReference type="InParanoid" id="J0LD99"/>
<sequence>MPLPPSLCDAFYEWARPKLRSLVDARAEDSKAGVRRYGAFHKLREVYLQEFEHLPFALPTYEAYLDDDGEPTADLEDIREKASCWFRNHARPEKSVQLAKFEATGGVSEKFSTRAKSAAELWAEDEKDLIRKSALRALGLPETTGKGAFPPEWIGARKAAVKREFELLPQAFQDEWHAFAREEKTSADKDQSSVISIQERQLGFATWLNSSVSKKVKSGSLGDTFLLQFSGYCMRTEDRKLERFRGQVDSGPDPPKWFLSQGYKDIVAPVWADFVHDDVADKLIFDLPKLQRKANGAALGELRDNLAHYFEEMFRMACDFNTLDVKGFWKDVAADPEKYVSPDRLPEGITFAHPKNMSEDDFYDVYKHVWRCQNKPTSVERCARFIFEVDAIREHTTLVRAASLKQKQRQNTCKAASAAARGSGADAASGASSGTTPGPAEEDAAAPGAGQTATSVPRAALPDSGPESAAHAPENGSNAVPAVQGASQLPMADPPGREDSSVTPRSSDVSAHVNPDATTTPIPGASPALPSASPSATSTLTPAPPASPLAGPKGPAARRSRAKPANKGKPSGAPRGKKRPSAGDDDDTSGEEAVSGGNGQGGSKNKKPRTDAGTSDIVDKPRYTTRRRVAATQG</sequence>
<organism evidence="2 3">
    <name type="scientific">Auricularia subglabra (strain TFB-10046 / SS5)</name>
    <name type="common">White-rot fungus</name>
    <name type="synonym">Auricularia delicata (strain TFB10046)</name>
    <dbReference type="NCBI Taxonomy" id="717982"/>
    <lineage>
        <taxon>Eukaryota</taxon>
        <taxon>Fungi</taxon>
        <taxon>Dikarya</taxon>
        <taxon>Basidiomycota</taxon>
        <taxon>Agaricomycotina</taxon>
        <taxon>Agaricomycetes</taxon>
        <taxon>Auriculariales</taxon>
        <taxon>Auriculariaceae</taxon>
        <taxon>Auricularia</taxon>
    </lineage>
</organism>
<dbReference type="AlphaFoldDB" id="J0LD99"/>
<gene>
    <name evidence="2" type="ORF">AURDEDRAFT_176429</name>
</gene>
<feature type="compositionally biased region" description="Low complexity" evidence="1">
    <location>
        <begin position="415"/>
        <end position="450"/>
    </location>
</feature>